<keyword evidence="2" id="KW-1185">Reference proteome</keyword>
<dbReference type="EMBL" id="CP019605">
    <property type="protein sequence ID" value="AQP44996.1"/>
    <property type="molecule type" value="Genomic_DNA"/>
</dbReference>
<accession>A0A1Q2CFV5</accession>
<dbReference type="OrthoDB" id="5178481at2"/>
<evidence type="ECO:0000313" key="2">
    <source>
        <dbReference type="Proteomes" id="UP000188324"/>
    </source>
</evidence>
<dbReference type="KEGG" id="tfl:RPIT_09530"/>
<organism evidence="1 2">
    <name type="scientific">Tessaracoccus flavus</name>
    <dbReference type="NCBI Taxonomy" id="1610493"/>
    <lineage>
        <taxon>Bacteria</taxon>
        <taxon>Bacillati</taxon>
        <taxon>Actinomycetota</taxon>
        <taxon>Actinomycetes</taxon>
        <taxon>Propionibacteriales</taxon>
        <taxon>Propionibacteriaceae</taxon>
        <taxon>Tessaracoccus</taxon>
    </lineage>
</organism>
<dbReference type="AlphaFoldDB" id="A0A1Q2CFV5"/>
<proteinExistence type="predicted"/>
<sequence>MTGYDDLAKIRPTTPRAPDWPRTKQHLLTDILGRRTRDGHNPVRWLAVAAAAAVLIGAVVIGSQASRGPQVAIPADASASTSPVIPAVPTTGILGADVTLMGNGDAIGICTGGVLTSLPPGCSQEPLPVSGLTWADVGWREESGSFRWADATVVGRFDGPAFDVQAVFPADDPAAPRPASNLWPDPAAVSVPPDGPTIEDLMRLDARRAEVNGWLSTGLMDRGVIEVTLLVDDPATREAVAQAAGDEFAEWLVFGQPFFWPVKDLGPARPSTPLGGTAPADEPSMIASGVLFDLDGAPALCAGMILESYPPQCGGALVPLAGLAWEDVPTRRQEGERVWSEMTVLVGEDDGTTFRVARAYAADDPAAPTPSGAGVALPQDFSPLCEEPVVGSGTALGPEGLAAAASALPGYVGLWISPDQTTLNVAFTEGADEASALLAPTVGAAFCAGTVEGITAADAAAATTALGEIAETAGILGYGHSFDRTGSWLEVSLVRETPEVMSTISEAIGPDAARHLRLSARIQRR</sequence>
<evidence type="ECO:0000313" key="1">
    <source>
        <dbReference type="EMBL" id="AQP44996.1"/>
    </source>
</evidence>
<dbReference type="STRING" id="1610493.RPIT_09530"/>
<reference evidence="1 2" key="1">
    <citation type="journal article" date="2016" name="Int. J. Syst. Evol. Microbiol.">
        <title>Tessaracoccus flavus sp. nov., isolated from the drainage system of a lindane-producing factory.</title>
        <authorList>
            <person name="Kumari R."/>
            <person name="Singh P."/>
            <person name="Schumann P."/>
            <person name="Lal R."/>
        </authorList>
    </citation>
    <scope>NUCLEOTIDE SEQUENCE [LARGE SCALE GENOMIC DNA]</scope>
    <source>
        <strain evidence="1 2">RP1T</strain>
    </source>
</reference>
<dbReference type="Proteomes" id="UP000188324">
    <property type="component" value="Chromosome"/>
</dbReference>
<gene>
    <name evidence="1" type="ORF">RPIT_09530</name>
</gene>
<dbReference type="RefSeq" id="WP_077342617.1">
    <property type="nucleotide sequence ID" value="NZ_CP019605.1"/>
</dbReference>
<name>A0A1Q2CFV5_9ACTN</name>
<protein>
    <submittedName>
        <fullName evidence="1">Uncharacterized protein</fullName>
    </submittedName>
</protein>